<evidence type="ECO:0000256" key="5">
    <source>
        <dbReference type="ARBA" id="ARBA00023136"/>
    </source>
</evidence>
<keyword evidence="3 8" id="KW-0812">Transmembrane</keyword>
<organism evidence="9 10">
    <name type="scientific">Scylla paramamosain</name>
    <name type="common">Mud crab</name>
    <dbReference type="NCBI Taxonomy" id="85552"/>
    <lineage>
        <taxon>Eukaryota</taxon>
        <taxon>Metazoa</taxon>
        <taxon>Ecdysozoa</taxon>
        <taxon>Arthropoda</taxon>
        <taxon>Crustacea</taxon>
        <taxon>Multicrustacea</taxon>
        <taxon>Malacostraca</taxon>
        <taxon>Eumalacostraca</taxon>
        <taxon>Eucarida</taxon>
        <taxon>Decapoda</taxon>
        <taxon>Pleocyemata</taxon>
        <taxon>Brachyura</taxon>
        <taxon>Eubrachyura</taxon>
        <taxon>Portunoidea</taxon>
        <taxon>Portunidae</taxon>
        <taxon>Portuninae</taxon>
        <taxon>Scylla</taxon>
    </lineage>
</organism>
<sequence length="263" mass="28651">MELPLCVGANLVGWSGGGMSGGVGCRNATLSWASMGLSSLEERMDTVPTGASYYEPSHLTSLLAVRRGPTPTQSFQDALHRPGLNVIMKPDTILAEAIIRGSSEEMQALRQLQAVGRLRHWGGSVFDEDLHDQLKKGDHVLVTTSLLADELIARDFMKTGICNFYKSSWYFIASSHCMIGQKDSPLTTAITPRITAMVETGLYHHWLAAQLPRIGQCNSAHSTTTVMSSLSLYNLWGMMVVLSCGLTVAMVVFCTELLVTKAR</sequence>
<evidence type="ECO:0000256" key="4">
    <source>
        <dbReference type="ARBA" id="ARBA00022989"/>
    </source>
</evidence>
<evidence type="ECO:0000313" key="9">
    <source>
        <dbReference type="EMBL" id="KAK8407340.1"/>
    </source>
</evidence>
<dbReference type="PANTHER" id="PTHR42643:SF24">
    <property type="entry name" value="IONOTROPIC RECEPTOR 60A"/>
    <property type="match status" value="1"/>
</dbReference>
<evidence type="ECO:0000256" key="8">
    <source>
        <dbReference type="SAM" id="Phobius"/>
    </source>
</evidence>
<accession>A0AAW0V7Z4</accession>
<proteinExistence type="predicted"/>
<name>A0AAW0V7Z4_SCYPA</name>
<dbReference type="AlphaFoldDB" id="A0AAW0V7Z4"/>
<dbReference type="Proteomes" id="UP001487740">
    <property type="component" value="Unassembled WGS sequence"/>
</dbReference>
<gene>
    <name evidence="9" type="ORF">O3P69_002104</name>
</gene>
<keyword evidence="6" id="KW-0675">Receptor</keyword>
<dbReference type="PANTHER" id="PTHR42643">
    <property type="entry name" value="IONOTROPIC RECEPTOR 20A-RELATED"/>
    <property type="match status" value="1"/>
</dbReference>
<keyword evidence="10" id="KW-1185">Reference proteome</keyword>
<dbReference type="EMBL" id="JARAKH010000001">
    <property type="protein sequence ID" value="KAK8407340.1"/>
    <property type="molecule type" value="Genomic_DNA"/>
</dbReference>
<keyword evidence="5 8" id="KW-0472">Membrane</keyword>
<evidence type="ECO:0000256" key="3">
    <source>
        <dbReference type="ARBA" id="ARBA00022692"/>
    </source>
</evidence>
<keyword evidence="4 8" id="KW-1133">Transmembrane helix</keyword>
<keyword evidence="7" id="KW-0325">Glycoprotein</keyword>
<comment type="caution">
    <text evidence="9">The sequence shown here is derived from an EMBL/GenBank/DDBJ whole genome shotgun (WGS) entry which is preliminary data.</text>
</comment>
<evidence type="ECO:0000256" key="1">
    <source>
        <dbReference type="ARBA" id="ARBA00004651"/>
    </source>
</evidence>
<evidence type="ECO:0000256" key="2">
    <source>
        <dbReference type="ARBA" id="ARBA00022475"/>
    </source>
</evidence>
<reference evidence="9 10" key="1">
    <citation type="submission" date="2023-03" db="EMBL/GenBank/DDBJ databases">
        <title>High-quality genome of Scylla paramamosain provides insights in environmental adaptation.</title>
        <authorList>
            <person name="Zhang L."/>
        </authorList>
    </citation>
    <scope>NUCLEOTIDE SEQUENCE [LARGE SCALE GENOMIC DNA]</scope>
    <source>
        <strain evidence="9">LZ_2023a</strain>
        <tissue evidence="9">Muscle</tissue>
    </source>
</reference>
<feature type="transmembrane region" description="Helical" evidence="8">
    <location>
        <begin position="235"/>
        <end position="259"/>
    </location>
</feature>
<keyword evidence="2" id="KW-1003">Cell membrane</keyword>
<protein>
    <submittedName>
        <fullName evidence="9">Uncharacterized protein</fullName>
    </submittedName>
</protein>
<evidence type="ECO:0000313" key="10">
    <source>
        <dbReference type="Proteomes" id="UP001487740"/>
    </source>
</evidence>
<dbReference type="InterPro" id="IPR052192">
    <property type="entry name" value="Insect_Ionotropic_Sensory_Rcpt"/>
</dbReference>
<dbReference type="SUPFAM" id="SSF53850">
    <property type="entry name" value="Periplasmic binding protein-like II"/>
    <property type="match status" value="1"/>
</dbReference>
<evidence type="ECO:0000256" key="6">
    <source>
        <dbReference type="ARBA" id="ARBA00023170"/>
    </source>
</evidence>
<dbReference type="GO" id="GO:0005886">
    <property type="term" value="C:plasma membrane"/>
    <property type="evidence" value="ECO:0007669"/>
    <property type="project" value="UniProtKB-SubCell"/>
</dbReference>
<comment type="subcellular location">
    <subcellularLocation>
        <location evidence="1">Cell membrane</location>
        <topology evidence="1">Multi-pass membrane protein</topology>
    </subcellularLocation>
</comment>
<evidence type="ECO:0000256" key="7">
    <source>
        <dbReference type="ARBA" id="ARBA00023180"/>
    </source>
</evidence>